<dbReference type="InterPro" id="IPR054194">
    <property type="entry name" value="DUF6899"/>
</dbReference>
<comment type="caution">
    <text evidence="1">The sequence shown here is derived from an EMBL/GenBank/DDBJ whole genome shotgun (WGS) entry which is preliminary data.</text>
</comment>
<dbReference type="Pfam" id="PF21840">
    <property type="entry name" value="DUF6899"/>
    <property type="match status" value="1"/>
</dbReference>
<proteinExistence type="predicted"/>
<reference evidence="1" key="1">
    <citation type="journal article" date="2015" name="Nature">
        <title>Complex archaea that bridge the gap between prokaryotes and eukaryotes.</title>
        <authorList>
            <person name="Spang A."/>
            <person name="Saw J.H."/>
            <person name="Jorgensen S.L."/>
            <person name="Zaremba-Niedzwiedzka K."/>
            <person name="Martijn J."/>
            <person name="Lind A.E."/>
            <person name="van Eijk R."/>
            <person name="Schleper C."/>
            <person name="Guy L."/>
            <person name="Ettema T.J."/>
        </authorList>
    </citation>
    <scope>NUCLEOTIDE SEQUENCE</scope>
</reference>
<accession>A0A0F9JY41</accession>
<feature type="non-terminal residue" evidence="1">
    <location>
        <position position="78"/>
    </location>
</feature>
<dbReference type="EMBL" id="LAZR01010362">
    <property type="protein sequence ID" value="KKM67361.1"/>
    <property type="molecule type" value="Genomic_DNA"/>
</dbReference>
<organism evidence="1">
    <name type="scientific">marine sediment metagenome</name>
    <dbReference type="NCBI Taxonomy" id="412755"/>
    <lineage>
        <taxon>unclassified sequences</taxon>
        <taxon>metagenomes</taxon>
        <taxon>ecological metagenomes</taxon>
    </lineage>
</organism>
<sequence length="78" mass="9369">MPYIKAEERRKLSVVNLGYFIDLIDSPGEFNYMLTSLCKIYLEKYGESYKIHNEIIGILESVKQEWYRRKVAPYEEKK</sequence>
<name>A0A0F9JY41_9ZZZZ</name>
<dbReference type="AlphaFoldDB" id="A0A0F9JY41"/>
<protein>
    <submittedName>
        <fullName evidence="1">Uncharacterized protein</fullName>
    </submittedName>
</protein>
<gene>
    <name evidence="1" type="ORF">LCGC14_1471930</name>
</gene>
<evidence type="ECO:0000313" key="1">
    <source>
        <dbReference type="EMBL" id="KKM67361.1"/>
    </source>
</evidence>